<dbReference type="RefSeq" id="WP_146563045.1">
    <property type="nucleotide sequence ID" value="NZ_SIHJ01000001.1"/>
</dbReference>
<gene>
    <name evidence="3" type="ORF">KOR34_11800</name>
</gene>
<dbReference type="InterPro" id="IPR003675">
    <property type="entry name" value="Rce1/LyrA-like_dom"/>
</dbReference>
<evidence type="ECO:0000259" key="2">
    <source>
        <dbReference type="Pfam" id="PF02517"/>
    </source>
</evidence>
<keyword evidence="4" id="KW-1185">Reference proteome</keyword>
<feature type="transmembrane region" description="Helical" evidence="1">
    <location>
        <begin position="39"/>
        <end position="60"/>
    </location>
</feature>
<dbReference type="EMBL" id="SIHJ01000001">
    <property type="protein sequence ID" value="TWT36276.1"/>
    <property type="molecule type" value="Genomic_DNA"/>
</dbReference>
<sequence>MPSRKSECWLMVFALLLPTVVTLAYFKLAATLPSAAQQAIYGVGKGVQFLLPVVWVLGVLRLRPRWNWGGWANAAIGVAFGLTVLVVTWFGYDLLAGGAVMGPALAPVHEKVASLGIDQPWRFALVGVFYALVHSLLEEYYWRWFVFGRLRTLISVPAAVMASSLGFMLHHVVVLATYFSHSPAATAALSLCVAVGGAFWAWLYLRSGSLVGPWLGHLLVDAAIFAVGYRIVFAG</sequence>
<keyword evidence="1" id="KW-0472">Membrane</keyword>
<name>A0A5C5VCC0_9BACT</name>
<accession>A0A5C5VCC0</accession>
<dbReference type="GO" id="GO:0004175">
    <property type="term" value="F:endopeptidase activity"/>
    <property type="evidence" value="ECO:0007669"/>
    <property type="project" value="UniProtKB-ARBA"/>
</dbReference>
<protein>
    <submittedName>
        <fullName evidence="3">CAAX amino terminal protease self-immunity</fullName>
    </submittedName>
</protein>
<evidence type="ECO:0000256" key="1">
    <source>
        <dbReference type="SAM" id="Phobius"/>
    </source>
</evidence>
<keyword evidence="3" id="KW-0645">Protease</keyword>
<feature type="domain" description="CAAX prenyl protease 2/Lysostaphin resistance protein A-like" evidence="2">
    <location>
        <begin position="121"/>
        <end position="222"/>
    </location>
</feature>
<dbReference type="AlphaFoldDB" id="A0A5C5VCC0"/>
<keyword evidence="1" id="KW-0812">Transmembrane</keyword>
<reference evidence="3 4" key="1">
    <citation type="submission" date="2019-02" db="EMBL/GenBank/DDBJ databases">
        <title>Deep-cultivation of Planctomycetes and their phenomic and genomic characterization uncovers novel biology.</title>
        <authorList>
            <person name="Wiegand S."/>
            <person name="Jogler M."/>
            <person name="Boedeker C."/>
            <person name="Pinto D."/>
            <person name="Vollmers J."/>
            <person name="Rivas-Marin E."/>
            <person name="Kohn T."/>
            <person name="Peeters S.H."/>
            <person name="Heuer A."/>
            <person name="Rast P."/>
            <person name="Oberbeckmann S."/>
            <person name="Bunk B."/>
            <person name="Jeske O."/>
            <person name="Meyerdierks A."/>
            <person name="Storesund J.E."/>
            <person name="Kallscheuer N."/>
            <person name="Luecker S."/>
            <person name="Lage O.M."/>
            <person name="Pohl T."/>
            <person name="Merkel B.J."/>
            <person name="Hornburger P."/>
            <person name="Mueller R.-W."/>
            <person name="Bruemmer F."/>
            <person name="Labrenz M."/>
            <person name="Spormann A.M."/>
            <person name="Op Den Camp H."/>
            <person name="Overmann J."/>
            <person name="Amann R."/>
            <person name="Jetten M.S.M."/>
            <person name="Mascher T."/>
            <person name="Medema M.H."/>
            <person name="Devos D.P."/>
            <person name="Kaster A.-K."/>
            <person name="Ovreas L."/>
            <person name="Rohde M."/>
            <person name="Galperin M.Y."/>
            <person name="Jogler C."/>
        </authorList>
    </citation>
    <scope>NUCLEOTIDE SEQUENCE [LARGE SCALE GENOMIC DNA]</scope>
    <source>
        <strain evidence="3 4">KOR34</strain>
    </source>
</reference>
<proteinExistence type="predicted"/>
<feature type="transmembrane region" description="Helical" evidence="1">
    <location>
        <begin position="72"/>
        <end position="92"/>
    </location>
</feature>
<dbReference type="GO" id="GO:0080120">
    <property type="term" value="P:CAAX-box protein maturation"/>
    <property type="evidence" value="ECO:0007669"/>
    <property type="project" value="UniProtKB-ARBA"/>
</dbReference>
<dbReference type="Pfam" id="PF02517">
    <property type="entry name" value="Rce1-like"/>
    <property type="match status" value="1"/>
</dbReference>
<dbReference type="OrthoDB" id="265207at2"/>
<feature type="transmembrane region" description="Helical" evidence="1">
    <location>
        <begin position="121"/>
        <end position="141"/>
    </location>
</feature>
<dbReference type="GO" id="GO:0006508">
    <property type="term" value="P:proteolysis"/>
    <property type="evidence" value="ECO:0007669"/>
    <property type="project" value="UniProtKB-KW"/>
</dbReference>
<evidence type="ECO:0000313" key="4">
    <source>
        <dbReference type="Proteomes" id="UP000316714"/>
    </source>
</evidence>
<dbReference type="Proteomes" id="UP000316714">
    <property type="component" value="Unassembled WGS sequence"/>
</dbReference>
<keyword evidence="1" id="KW-1133">Transmembrane helix</keyword>
<evidence type="ECO:0000313" key="3">
    <source>
        <dbReference type="EMBL" id="TWT36276.1"/>
    </source>
</evidence>
<comment type="caution">
    <text evidence="3">The sequence shown here is derived from an EMBL/GenBank/DDBJ whole genome shotgun (WGS) entry which is preliminary data.</text>
</comment>
<keyword evidence="3" id="KW-0378">Hydrolase</keyword>
<organism evidence="3 4">
    <name type="scientific">Posidoniimonas corsicana</name>
    <dbReference type="NCBI Taxonomy" id="1938618"/>
    <lineage>
        <taxon>Bacteria</taxon>
        <taxon>Pseudomonadati</taxon>
        <taxon>Planctomycetota</taxon>
        <taxon>Planctomycetia</taxon>
        <taxon>Pirellulales</taxon>
        <taxon>Lacipirellulaceae</taxon>
        <taxon>Posidoniimonas</taxon>
    </lineage>
</organism>
<feature type="transmembrane region" description="Helical" evidence="1">
    <location>
        <begin position="214"/>
        <end position="232"/>
    </location>
</feature>
<feature type="transmembrane region" description="Helical" evidence="1">
    <location>
        <begin position="185"/>
        <end position="205"/>
    </location>
</feature>
<feature type="transmembrane region" description="Helical" evidence="1">
    <location>
        <begin position="153"/>
        <end position="179"/>
    </location>
</feature>